<dbReference type="GO" id="GO:0000387">
    <property type="term" value="P:spliceosomal snRNP assembly"/>
    <property type="evidence" value="ECO:0007669"/>
    <property type="project" value="TreeGrafter"/>
</dbReference>
<gene>
    <name evidence="8" type="ORF">EJ06DRAFT_560587</name>
</gene>
<evidence type="ECO:0000256" key="1">
    <source>
        <dbReference type="ARBA" id="ARBA00022574"/>
    </source>
</evidence>
<dbReference type="InterPro" id="IPR020472">
    <property type="entry name" value="WD40_PAC1"/>
</dbReference>
<keyword evidence="9" id="KW-1185">Reference proteome</keyword>
<evidence type="ECO:0000256" key="2">
    <source>
        <dbReference type="ARBA" id="ARBA00022664"/>
    </source>
</evidence>
<dbReference type="PRINTS" id="PR00320">
    <property type="entry name" value="GPROTEINBRPT"/>
</dbReference>
<dbReference type="PROSITE" id="PS50294">
    <property type="entry name" value="WD_REPEATS_REGION"/>
    <property type="match status" value="4"/>
</dbReference>
<reference evidence="8" key="1">
    <citation type="journal article" date="2020" name="Stud. Mycol.">
        <title>101 Dothideomycetes genomes: a test case for predicting lifestyles and emergence of pathogens.</title>
        <authorList>
            <person name="Haridas S."/>
            <person name="Albert R."/>
            <person name="Binder M."/>
            <person name="Bloem J."/>
            <person name="Labutti K."/>
            <person name="Salamov A."/>
            <person name="Andreopoulos B."/>
            <person name="Baker S."/>
            <person name="Barry K."/>
            <person name="Bills G."/>
            <person name="Bluhm B."/>
            <person name="Cannon C."/>
            <person name="Castanera R."/>
            <person name="Culley D."/>
            <person name="Daum C."/>
            <person name="Ezra D."/>
            <person name="Gonzalez J."/>
            <person name="Henrissat B."/>
            <person name="Kuo A."/>
            <person name="Liang C."/>
            <person name="Lipzen A."/>
            <person name="Lutzoni F."/>
            <person name="Magnuson J."/>
            <person name="Mondo S."/>
            <person name="Nolan M."/>
            <person name="Ohm R."/>
            <person name="Pangilinan J."/>
            <person name="Park H.-J."/>
            <person name="Ramirez L."/>
            <person name="Alfaro M."/>
            <person name="Sun H."/>
            <person name="Tritt A."/>
            <person name="Yoshinaga Y."/>
            <person name="Zwiers L.-H."/>
            <person name="Turgeon B."/>
            <person name="Goodwin S."/>
            <person name="Spatafora J."/>
            <person name="Crous P."/>
            <person name="Grigoriev I."/>
        </authorList>
    </citation>
    <scope>NUCLEOTIDE SEQUENCE</scope>
    <source>
        <strain evidence="8">CBS 262.69</strain>
    </source>
</reference>
<dbReference type="Gene3D" id="2.130.10.10">
    <property type="entry name" value="YVTN repeat-like/Quinoprotein amine dehydrogenase"/>
    <property type="match status" value="1"/>
</dbReference>
<dbReference type="Pfam" id="PF00400">
    <property type="entry name" value="WD40"/>
    <property type="match status" value="4"/>
</dbReference>
<proteinExistence type="inferred from homology"/>
<dbReference type="GO" id="GO:0032797">
    <property type="term" value="C:SMN complex"/>
    <property type="evidence" value="ECO:0007669"/>
    <property type="project" value="TreeGrafter"/>
</dbReference>
<protein>
    <recommendedName>
        <fullName evidence="6">Serine-threonine kinase receptor-associated protein</fullName>
    </recommendedName>
</protein>
<evidence type="ECO:0000313" key="9">
    <source>
        <dbReference type="Proteomes" id="UP000799640"/>
    </source>
</evidence>
<dbReference type="PROSITE" id="PS00678">
    <property type="entry name" value="WD_REPEATS_1"/>
    <property type="match status" value="1"/>
</dbReference>
<feature type="repeat" description="WD" evidence="7">
    <location>
        <begin position="59"/>
        <end position="100"/>
    </location>
</feature>
<dbReference type="InterPro" id="IPR019775">
    <property type="entry name" value="WD40_repeat_CS"/>
</dbReference>
<comment type="similarity">
    <text evidence="5">Belongs to the WD repeat STRAP family.</text>
</comment>
<dbReference type="AlphaFoldDB" id="A0A6G1HI48"/>
<evidence type="ECO:0000256" key="3">
    <source>
        <dbReference type="ARBA" id="ARBA00022737"/>
    </source>
</evidence>
<feature type="repeat" description="WD" evidence="7">
    <location>
        <begin position="292"/>
        <end position="328"/>
    </location>
</feature>
<keyword evidence="1 7" id="KW-0853">WD repeat</keyword>
<dbReference type="PROSITE" id="PS50082">
    <property type="entry name" value="WD_REPEATS_2"/>
    <property type="match status" value="4"/>
</dbReference>
<keyword evidence="2" id="KW-0507">mRNA processing</keyword>
<keyword evidence="4" id="KW-0508">mRNA splicing</keyword>
<dbReference type="SUPFAM" id="SSF50978">
    <property type="entry name" value="WD40 repeat-like"/>
    <property type="match status" value="1"/>
</dbReference>
<evidence type="ECO:0000313" key="8">
    <source>
        <dbReference type="EMBL" id="KAF2395581.1"/>
    </source>
</evidence>
<dbReference type="PANTHER" id="PTHR19877:SF13">
    <property type="entry name" value="SERINE-THREONINE KINASE RECEPTOR-ASSOCIATED PROTEIN"/>
    <property type="match status" value="1"/>
</dbReference>
<evidence type="ECO:0000256" key="5">
    <source>
        <dbReference type="ARBA" id="ARBA00038394"/>
    </source>
</evidence>
<dbReference type="InterPro" id="IPR015943">
    <property type="entry name" value="WD40/YVTN_repeat-like_dom_sf"/>
</dbReference>
<sequence length="334" mass="35758">MAAETTKVVPLTCHGHSRPVTHINFSPVVDDDQYYLISACKDNNPMLRDGVTGDWIGTFLGHKGAVWQARLSTDATLAATGSADFSAHVWDTSTGETLYSLPHAHIVRSVAFPPQAAQQIIATGGAERKLRIWDLSRAGTQTPDAGATPAALAPSYEIGAGAHGGTIKSIVWSPNSHVLITAAEDKKMRWWDLRAPTPIADYTLDGPVGSCELDPLALTGGSANGTLSVAAGKSVYFFDVDRPAAVLKQITTPYEIASVALHGGQRKFVTGQAGDTWVRVWDYDSEQETEIGKGHHGPIWACAFAPDGKLYATGSEDGTIKLWKFTSGPYGLWR</sequence>
<dbReference type="GO" id="GO:0003723">
    <property type="term" value="F:RNA binding"/>
    <property type="evidence" value="ECO:0007669"/>
    <property type="project" value="TreeGrafter"/>
</dbReference>
<evidence type="ECO:0000256" key="6">
    <source>
        <dbReference type="ARBA" id="ARBA00040390"/>
    </source>
</evidence>
<accession>A0A6G1HI48</accession>
<keyword evidence="3" id="KW-0677">Repeat</keyword>
<name>A0A6G1HI48_9PEZI</name>
<dbReference type="Proteomes" id="UP000799640">
    <property type="component" value="Unassembled WGS sequence"/>
</dbReference>
<organism evidence="8 9">
    <name type="scientific">Trichodelitschia bisporula</name>
    <dbReference type="NCBI Taxonomy" id="703511"/>
    <lineage>
        <taxon>Eukaryota</taxon>
        <taxon>Fungi</taxon>
        <taxon>Dikarya</taxon>
        <taxon>Ascomycota</taxon>
        <taxon>Pezizomycotina</taxon>
        <taxon>Dothideomycetes</taxon>
        <taxon>Dothideomycetes incertae sedis</taxon>
        <taxon>Phaeotrichales</taxon>
        <taxon>Phaeotrichaceae</taxon>
        <taxon>Trichodelitschia</taxon>
    </lineage>
</organism>
<dbReference type="EMBL" id="ML996713">
    <property type="protein sequence ID" value="KAF2395581.1"/>
    <property type="molecule type" value="Genomic_DNA"/>
</dbReference>
<dbReference type="SMART" id="SM00320">
    <property type="entry name" value="WD40"/>
    <property type="match status" value="6"/>
</dbReference>
<dbReference type="CDD" id="cd00200">
    <property type="entry name" value="WD40"/>
    <property type="match status" value="1"/>
</dbReference>
<dbReference type="OrthoDB" id="408728at2759"/>
<evidence type="ECO:0000256" key="7">
    <source>
        <dbReference type="PROSITE-ProRule" id="PRU00221"/>
    </source>
</evidence>
<feature type="repeat" description="WD" evidence="7">
    <location>
        <begin position="160"/>
        <end position="201"/>
    </location>
</feature>
<feature type="repeat" description="WD" evidence="7">
    <location>
        <begin position="100"/>
        <end position="136"/>
    </location>
</feature>
<dbReference type="PANTHER" id="PTHR19877">
    <property type="entry name" value="EUKARYOTIC TRANSLATION INITIATION FACTOR 3 SUBUNIT I"/>
    <property type="match status" value="1"/>
</dbReference>
<evidence type="ECO:0000256" key="4">
    <source>
        <dbReference type="ARBA" id="ARBA00023187"/>
    </source>
</evidence>
<dbReference type="InterPro" id="IPR036322">
    <property type="entry name" value="WD40_repeat_dom_sf"/>
</dbReference>
<dbReference type="InterPro" id="IPR001680">
    <property type="entry name" value="WD40_rpt"/>
</dbReference>